<evidence type="ECO:0000313" key="8">
    <source>
        <dbReference type="EMBL" id="SVA65217.1"/>
    </source>
</evidence>
<evidence type="ECO:0000259" key="7">
    <source>
        <dbReference type="PROSITE" id="PS50893"/>
    </source>
</evidence>
<dbReference type="GO" id="GO:0005524">
    <property type="term" value="F:ATP binding"/>
    <property type="evidence" value="ECO:0007669"/>
    <property type="project" value="UniProtKB-KW"/>
</dbReference>
<evidence type="ECO:0000256" key="5">
    <source>
        <dbReference type="ARBA" id="ARBA00022967"/>
    </source>
</evidence>
<evidence type="ECO:0000256" key="3">
    <source>
        <dbReference type="ARBA" id="ARBA00022748"/>
    </source>
</evidence>
<evidence type="ECO:0000256" key="6">
    <source>
        <dbReference type="ARBA" id="ARBA00023136"/>
    </source>
</evidence>
<dbReference type="PROSITE" id="PS50893">
    <property type="entry name" value="ABC_TRANSPORTER_2"/>
    <property type="match status" value="1"/>
</dbReference>
<dbReference type="InterPro" id="IPR005895">
    <property type="entry name" value="ABC_transptr_haem_export_CcmA"/>
</dbReference>
<protein>
    <recommendedName>
        <fullName evidence="7">ABC transporter domain-containing protein</fullName>
    </recommendedName>
</protein>
<keyword evidence="5" id="KW-1278">Translocase</keyword>
<sequence>MSLIAANRISYTINNKKLFHNLSFTIDAGSALHIKGGNGSGKSTLLRILLGITTPSKGKIELLKPNTKITYLGHKNAIKNYLTPIENLKLIFHQSNLESALDWFQRLGLSRVQDEISANLSFGQQKKLALIRVLAAPADLIVLDEPFVGLDDSSRNLLNKYLQESISTGSSLALTSHIRPEIISKELMLENFSND</sequence>
<keyword evidence="3" id="KW-0201">Cytochrome c-type biogenesis</keyword>
<organism evidence="8">
    <name type="scientific">marine metagenome</name>
    <dbReference type="NCBI Taxonomy" id="408172"/>
    <lineage>
        <taxon>unclassified sequences</taxon>
        <taxon>metagenomes</taxon>
        <taxon>ecological metagenomes</taxon>
    </lineage>
</organism>
<dbReference type="GO" id="GO:0016887">
    <property type="term" value="F:ATP hydrolysis activity"/>
    <property type="evidence" value="ECO:0007669"/>
    <property type="project" value="InterPro"/>
</dbReference>
<accession>A0A381XLY9</accession>
<dbReference type="PANTHER" id="PTHR43499:SF1">
    <property type="entry name" value="ABC TRANSPORTER I FAMILY MEMBER 1"/>
    <property type="match status" value="1"/>
</dbReference>
<dbReference type="InterPro" id="IPR003593">
    <property type="entry name" value="AAA+_ATPase"/>
</dbReference>
<dbReference type="Gene3D" id="3.40.50.300">
    <property type="entry name" value="P-loop containing nucleotide triphosphate hydrolases"/>
    <property type="match status" value="1"/>
</dbReference>
<keyword evidence="4" id="KW-0067">ATP-binding</keyword>
<evidence type="ECO:0000256" key="2">
    <source>
        <dbReference type="ARBA" id="ARBA00022741"/>
    </source>
</evidence>
<dbReference type="InterPro" id="IPR017871">
    <property type="entry name" value="ABC_transporter-like_CS"/>
</dbReference>
<dbReference type="GO" id="GO:0017004">
    <property type="term" value="P:cytochrome complex assembly"/>
    <property type="evidence" value="ECO:0007669"/>
    <property type="project" value="UniProtKB-KW"/>
</dbReference>
<dbReference type="SUPFAM" id="SSF52540">
    <property type="entry name" value="P-loop containing nucleoside triphosphate hydrolases"/>
    <property type="match status" value="1"/>
</dbReference>
<evidence type="ECO:0000256" key="4">
    <source>
        <dbReference type="ARBA" id="ARBA00022840"/>
    </source>
</evidence>
<reference evidence="8" key="1">
    <citation type="submission" date="2018-05" db="EMBL/GenBank/DDBJ databases">
        <authorList>
            <person name="Lanie J.A."/>
            <person name="Ng W.-L."/>
            <person name="Kazmierczak K.M."/>
            <person name="Andrzejewski T.M."/>
            <person name="Davidsen T.M."/>
            <person name="Wayne K.J."/>
            <person name="Tettelin H."/>
            <person name="Glass J.I."/>
            <person name="Rusch D."/>
            <person name="Podicherti R."/>
            <person name="Tsui H.-C.T."/>
            <person name="Winkler M.E."/>
        </authorList>
    </citation>
    <scope>NUCLEOTIDE SEQUENCE</scope>
</reference>
<dbReference type="InterPro" id="IPR003439">
    <property type="entry name" value="ABC_transporter-like_ATP-bd"/>
</dbReference>
<keyword evidence="1" id="KW-0813">Transport</keyword>
<dbReference type="SMART" id="SM00382">
    <property type="entry name" value="AAA"/>
    <property type="match status" value="1"/>
</dbReference>
<proteinExistence type="predicted"/>
<dbReference type="PANTHER" id="PTHR43499">
    <property type="entry name" value="ABC TRANSPORTER I FAMILY MEMBER 1"/>
    <property type="match status" value="1"/>
</dbReference>
<dbReference type="Pfam" id="PF00005">
    <property type="entry name" value="ABC_tran"/>
    <property type="match status" value="1"/>
</dbReference>
<dbReference type="NCBIfam" id="TIGR01189">
    <property type="entry name" value="ccmA"/>
    <property type="match status" value="1"/>
</dbReference>
<dbReference type="AlphaFoldDB" id="A0A381XLY9"/>
<dbReference type="InterPro" id="IPR027417">
    <property type="entry name" value="P-loop_NTPase"/>
</dbReference>
<keyword evidence="2" id="KW-0547">Nucleotide-binding</keyword>
<name>A0A381XLY9_9ZZZZ</name>
<dbReference type="PROSITE" id="PS00211">
    <property type="entry name" value="ABC_TRANSPORTER_1"/>
    <property type="match status" value="1"/>
</dbReference>
<keyword evidence="6" id="KW-0472">Membrane</keyword>
<feature type="domain" description="ABC transporter" evidence="7">
    <location>
        <begin position="4"/>
        <end position="195"/>
    </location>
</feature>
<dbReference type="EMBL" id="UINC01015500">
    <property type="protein sequence ID" value="SVA65217.1"/>
    <property type="molecule type" value="Genomic_DNA"/>
</dbReference>
<gene>
    <name evidence="8" type="ORF">METZ01_LOCUS118071</name>
</gene>
<dbReference type="GO" id="GO:0022857">
    <property type="term" value="F:transmembrane transporter activity"/>
    <property type="evidence" value="ECO:0007669"/>
    <property type="project" value="InterPro"/>
</dbReference>
<evidence type="ECO:0000256" key="1">
    <source>
        <dbReference type="ARBA" id="ARBA00022448"/>
    </source>
</evidence>